<dbReference type="EMBL" id="JAODUP010000745">
    <property type="protein sequence ID" value="KAK2144582.1"/>
    <property type="molecule type" value="Genomic_DNA"/>
</dbReference>
<feature type="compositionally biased region" description="Basic and acidic residues" evidence="1">
    <location>
        <begin position="149"/>
        <end position="160"/>
    </location>
</feature>
<gene>
    <name evidence="3" type="ORF">LSH36_745g01039</name>
</gene>
<keyword evidence="2" id="KW-0472">Membrane</keyword>
<feature type="region of interest" description="Disordered" evidence="1">
    <location>
        <begin position="116"/>
        <end position="163"/>
    </location>
</feature>
<feature type="compositionally biased region" description="Polar residues" evidence="1">
    <location>
        <begin position="117"/>
        <end position="130"/>
    </location>
</feature>
<organism evidence="3 4">
    <name type="scientific">Paralvinella palmiformis</name>
    <dbReference type="NCBI Taxonomy" id="53620"/>
    <lineage>
        <taxon>Eukaryota</taxon>
        <taxon>Metazoa</taxon>
        <taxon>Spiralia</taxon>
        <taxon>Lophotrochozoa</taxon>
        <taxon>Annelida</taxon>
        <taxon>Polychaeta</taxon>
        <taxon>Sedentaria</taxon>
        <taxon>Canalipalpata</taxon>
        <taxon>Terebellida</taxon>
        <taxon>Terebelliformia</taxon>
        <taxon>Alvinellidae</taxon>
        <taxon>Paralvinella</taxon>
    </lineage>
</organism>
<evidence type="ECO:0000313" key="4">
    <source>
        <dbReference type="Proteomes" id="UP001208570"/>
    </source>
</evidence>
<keyword evidence="2" id="KW-1133">Transmembrane helix</keyword>
<keyword evidence="2" id="KW-0812">Transmembrane</keyword>
<keyword evidence="4" id="KW-1185">Reference proteome</keyword>
<evidence type="ECO:0000256" key="1">
    <source>
        <dbReference type="SAM" id="MobiDB-lite"/>
    </source>
</evidence>
<dbReference type="AlphaFoldDB" id="A0AAD9J101"/>
<accession>A0AAD9J101</accession>
<sequence>MVIIVGSILGILVAVVIVVIIIVLWRKGIIPKERRRKETHRLVTNRETDNDSSAYSNPTIDVEDSINDDINPYGTTVTINSNTVSVDQGDSGHPTESVERGKVGPVTGDVYAAVNKQKPQTSSETQQIENNDVDTTRKKPDIKPFVQPKPKEYGHNDNKSKMSRPGIYVYLPLV</sequence>
<name>A0AAD9J101_9ANNE</name>
<reference evidence="3" key="1">
    <citation type="journal article" date="2023" name="Mol. Biol. Evol.">
        <title>Third-Generation Sequencing Reveals the Adaptive Role of the Epigenome in Three Deep-Sea Polychaetes.</title>
        <authorList>
            <person name="Perez M."/>
            <person name="Aroh O."/>
            <person name="Sun Y."/>
            <person name="Lan Y."/>
            <person name="Juniper S.K."/>
            <person name="Young C.R."/>
            <person name="Angers B."/>
            <person name="Qian P.Y."/>
        </authorList>
    </citation>
    <scope>NUCLEOTIDE SEQUENCE</scope>
    <source>
        <strain evidence="3">P08H-3</strain>
    </source>
</reference>
<evidence type="ECO:0000313" key="3">
    <source>
        <dbReference type="EMBL" id="KAK2144582.1"/>
    </source>
</evidence>
<feature type="non-terminal residue" evidence="3">
    <location>
        <position position="1"/>
    </location>
</feature>
<comment type="caution">
    <text evidence="3">The sequence shown here is derived from an EMBL/GenBank/DDBJ whole genome shotgun (WGS) entry which is preliminary data.</text>
</comment>
<protein>
    <submittedName>
        <fullName evidence="3">Uncharacterized protein</fullName>
    </submittedName>
</protein>
<feature type="region of interest" description="Disordered" evidence="1">
    <location>
        <begin position="80"/>
        <end position="103"/>
    </location>
</feature>
<proteinExistence type="predicted"/>
<dbReference type="Proteomes" id="UP001208570">
    <property type="component" value="Unassembled WGS sequence"/>
</dbReference>
<evidence type="ECO:0000256" key="2">
    <source>
        <dbReference type="SAM" id="Phobius"/>
    </source>
</evidence>
<feature type="transmembrane region" description="Helical" evidence="2">
    <location>
        <begin position="6"/>
        <end position="25"/>
    </location>
</feature>